<comment type="catalytic activity">
    <reaction evidence="8">
        <text>L-tyrosyl-[protein] + ATP = O-(5'-adenylyl)-L-tyrosyl-[protein] + diphosphate</text>
        <dbReference type="Rhea" id="RHEA:54288"/>
        <dbReference type="Rhea" id="RHEA-COMP:10136"/>
        <dbReference type="Rhea" id="RHEA-COMP:13846"/>
        <dbReference type="ChEBI" id="CHEBI:30616"/>
        <dbReference type="ChEBI" id="CHEBI:33019"/>
        <dbReference type="ChEBI" id="CHEBI:46858"/>
        <dbReference type="ChEBI" id="CHEBI:83624"/>
        <dbReference type="EC" id="2.7.7.108"/>
    </reaction>
</comment>
<evidence type="ECO:0000313" key="10">
    <source>
        <dbReference type="EMBL" id="ROH89676.1"/>
    </source>
</evidence>
<dbReference type="InterPro" id="IPR003846">
    <property type="entry name" value="SelO"/>
</dbReference>
<feature type="binding site" evidence="8">
    <location>
        <position position="264"/>
    </location>
    <ligand>
        <name>Mg(2+)</name>
        <dbReference type="ChEBI" id="CHEBI:18420"/>
    </ligand>
</feature>
<dbReference type="FunCoup" id="A0A3N0VA80">
    <property type="interactions" value="438"/>
</dbReference>
<feature type="binding site" evidence="8">
    <location>
        <position position="94"/>
    </location>
    <ligand>
        <name>ATP</name>
        <dbReference type="ChEBI" id="CHEBI:30616"/>
    </ligand>
</feature>
<evidence type="ECO:0000256" key="2">
    <source>
        <dbReference type="ARBA" id="ARBA00022679"/>
    </source>
</evidence>
<evidence type="ECO:0000256" key="5">
    <source>
        <dbReference type="ARBA" id="ARBA00022741"/>
    </source>
</evidence>
<evidence type="ECO:0000256" key="7">
    <source>
        <dbReference type="ARBA" id="ARBA00022842"/>
    </source>
</evidence>
<feature type="binding site" evidence="8">
    <location>
        <position position="255"/>
    </location>
    <ligand>
        <name>Mg(2+)</name>
        <dbReference type="ChEBI" id="CHEBI:18420"/>
    </ligand>
</feature>
<evidence type="ECO:0000256" key="9">
    <source>
        <dbReference type="SAM" id="MobiDB-lite"/>
    </source>
</evidence>
<dbReference type="GO" id="GO:0030145">
    <property type="term" value="F:manganese ion binding"/>
    <property type="evidence" value="ECO:0007669"/>
    <property type="project" value="UniProtKB-UniRule"/>
</dbReference>
<comment type="function">
    <text evidence="8">Nucleotidyltransferase involved in the post-translational modification of proteins. It can catalyze the addition of adenosine monophosphate (AMP) or uridine monophosphate (UMP) to a protein, resulting in modifications known as AMPylation and UMPylation.</text>
</comment>
<feature type="binding site" evidence="8">
    <location>
        <position position="115"/>
    </location>
    <ligand>
        <name>ATP</name>
        <dbReference type="ChEBI" id="CHEBI:30616"/>
    </ligand>
</feature>
<sequence>MSFRESLTELPPLRPAARDLPADLRPGVDATPVPAPQLIAWSPAAAALLDLAGPPSEALLPVFAGNGTWPGAEPLATAYGGHQFGVWAGRLGDGRALLLGEHRNPRGEFWEVQLKGAGPTPYSRHADGRAVLRSSLREFLCSEAMAGLGIPTTRALALVASPLPVRRESMESAAVVTRLAPSFLRFGHFEWLAHLDRHDDLRALADAVIDRHFPALSAGPDRHARWLTEVVERTARLMAQWQCVGFCHGVMNTDNFSILGLTLDYGPFGVLDAFDAGHVCNHSDEAGRYAYDRQPGVGQWNCAQLLNACLPLLGEQNQAAVERATGILDRYGPAYARAAVDGWRAKLGLREARDEDPALINRFLTLLHRSRADFTLSFRRLAEVRAGDSSPDPGRDQIADPLGYDAWISDYRARLLGEASDDAERAARMQAVNPLYVLRNHLAQTAIERAEAGDFGYSQRLLTVLGRPFEAQAGAEDLAAEPPAELRQIAVSCSS</sequence>
<evidence type="ECO:0000256" key="6">
    <source>
        <dbReference type="ARBA" id="ARBA00022840"/>
    </source>
</evidence>
<dbReference type="EC" id="2.7.7.-" evidence="8"/>
<keyword evidence="6 8" id="KW-0067">ATP-binding</keyword>
<keyword evidence="7 8" id="KW-0460">Magnesium</keyword>
<dbReference type="AlphaFoldDB" id="A0A3N0VA80"/>
<comment type="catalytic activity">
    <reaction evidence="8">
        <text>L-threonyl-[protein] + ATP = 3-O-(5'-adenylyl)-L-threonyl-[protein] + diphosphate</text>
        <dbReference type="Rhea" id="RHEA:54292"/>
        <dbReference type="Rhea" id="RHEA-COMP:11060"/>
        <dbReference type="Rhea" id="RHEA-COMP:13847"/>
        <dbReference type="ChEBI" id="CHEBI:30013"/>
        <dbReference type="ChEBI" id="CHEBI:30616"/>
        <dbReference type="ChEBI" id="CHEBI:33019"/>
        <dbReference type="ChEBI" id="CHEBI:138113"/>
        <dbReference type="EC" id="2.7.7.108"/>
    </reaction>
</comment>
<keyword evidence="11" id="KW-1185">Reference proteome</keyword>
<keyword evidence="3 8" id="KW-0548">Nucleotidyltransferase</keyword>
<comment type="catalytic activity">
    <reaction evidence="8">
        <text>L-seryl-[protein] + UTP = O-(5'-uridylyl)-L-seryl-[protein] + diphosphate</text>
        <dbReference type="Rhea" id="RHEA:64604"/>
        <dbReference type="Rhea" id="RHEA-COMP:9863"/>
        <dbReference type="Rhea" id="RHEA-COMP:16635"/>
        <dbReference type="ChEBI" id="CHEBI:29999"/>
        <dbReference type="ChEBI" id="CHEBI:33019"/>
        <dbReference type="ChEBI" id="CHEBI:46398"/>
        <dbReference type="ChEBI" id="CHEBI:156051"/>
    </reaction>
</comment>
<proteinExistence type="inferred from homology"/>
<accession>A0A3N0VA80</accession>
<feature type="binding site" evidence="8">
    <location>
        <position position="127"/>
    </location>
    <ligand>
        <name>ATP</name>
        <dbReference type="ChEBI" id="CHEBI:30616"/>
    </ligand>
</feature>
<keyword evidence="5 8" id="KW-0547">Nucleotide-binding</keyword>
<comment type="caution">
    <text evidence="10">The sequence shown here is derived from an EMBL/GenBank/DDBJ whole genome shotgun (WGS) entry which is preliminary data.</text>
</comment>
<dbReference type="RefSeq" id="WP_123211973.1">
    <property type="nucleotide sequence ID" value="NZ_RJVO01000004.1"/>
</dbReference>
<feature type="binding site" evidence="8">
    <location>
        <position position="185"/>
    </location>
    <ligand>
        <name>ATP</name>
        <dbReference type="ChEBI" id="CHEBI:30616"/>
    </ligand>
</feature>
<gene>
    <name evidence="8" type="primary">ydiU</name>
    <name evidence="8" type="synonym">selO</name>
    <name evidence="10" type="ORF">ED208_11175</name>
</gene>
<comment type="cofactor">
    <cofactor evidence="8">
        <name>Mg(2+)</name>
        <dbReference type="ChEBI" id="CHEBI:18420"/>
    </cofactor>
    <cofactor evidence="8">
        <name>Mn(2+)</name>
        <dbReference type="ChEBI" id="CHEBI:29035"/>
    </cofactor>
</comment>
<evidence type="ECO:0000256" key="4">
    <source>
        <dbReference type="ARBA" id="ARBA00022723"/>
    </source>
</evidence>
<organism evidence="10 11">
    <name type="scientific">Stagnimonas aquatica</name>
    <dbReference type="NCBI Taxonomy" id="2689987"/>
    <lineage>
        <taxon>Bacteria</taxon>
        <taxon>Pseudomonadati</taxon>
        <taxon>Pseudomonadota</taxon>
        <taxon>Gammaproteobacteria</taxon>
        <taxon>Nevskiales</taxon>
        <taxon>Nevskiaceae</taxon>
        <taxon>Stagnimonas</taxon>
    </lineage>
</organism>
<keyword evidence="8" id="KW-0464">Manganese</keyword>
<evidence type="ECO:0000256" key="1">
    <source>
        <dbReference type="ARBA" id="ARBA00009747"/>
    </source>
</evidence>
<dbReference type="GO" id="GO:0000287">
    <property type="term" value="F:magnesium ion binding"/>
    <property type="evidence" value="ECO:0007669"/>
    <property type="project" value="UniProtKB-UniRule"/>
</dbReference>
<dbReference type="Proteomes" id="UP000282106">
    <property type="component" value="Unassembled WGS sequence"/>
</dbReference>
<feature type="region of interest" description="Disordered" evidence="9">
    <location>
        <begin position="1"/>
        <end position="29"/>
    </location>
</feature>
<dbReference type="PANTHER" id="PTHR12153">
    <property type="entry name" value="SELENOPROTEIN O"/>
    <property type="match status" value="1"/>
</dbReference>
<dbReference type="EMBL" id="RJVO01000004">
    <property type="protein sequence ID" value="ROH89676.1"/>
    <property type="molecule type" value="Genomic_DNA"/>
</dbReference>
<keyword evidence="2 8" id="KW-0808">Transferase</keyword>
<feature type="binding site" evidence="8">
    <location>
        <position position="92"/>
    </location>
    <ligand>
        <name>ATP</name>
        <dbReference type="ChEBI" id="CHEBI:30616"/>
    </ligand>
</feature>
<reference evidence="10 11" key="1">
    <citation type="submission" date="2018-10" db="EMBL/GenBank/DDBJ databases">
        <authorList>
            <person name="Chen W.-M."/>
        </authorList>
    </citation>
    <scope>NUCLEOTIDE SEQUENCE [LARGE SCALE GENOMIC DNA]</scope>
    <source>
        <strain evidence="10 11">THS-13</strain>
    </source>
</reference>
<dbReference type="PANTHER" id="PTHR12153:SF18">
    <property type="entry name" value="SELENOPROTEIN O"/>
    <property type="match status" value="1"/>
</dbReference>
<dbReference type="InParanoid" id="A0A3N0VA80"/>
<comment type="similarity">
    <text evidence="1 8">Belongs to the SELO family.</text>
</comment>
<dbReference type="GO" id="GO:0005524">
    <property type="term" value="F:ATP binding"/>
    <property type="evidence" value="ECO:0007669"/>
    <property type="project" value="UniProtKB-UniRule"/>
</dbReference>
<comment type="catalytic activity">
    <reaction evidence="8">
        <text>L-seryl-[protein] + ATP = 3-O-(5'-adenylyl)-L-seryl-[protein] + diphosphate</text>
        <dbReference type="Rhea" id="RHEA:58120"/>
        <dbReference type="Rhea" id="RHEA-COMP:9863"/>
        <dbReference type="Rhea" id="RHEA-COMP:15073"/>
        <dbReference type="ChEBI" id="CHEBI:29999"/>
        <dbReference type="ChEBI" id="CHEBI:30616"/>
        <dbReference type="ChEBI" id="CHEBI:33019"/>
        <dbReference type="ChEBI" id="CHEBI:142516"/>
        <dbReference type="EC" id="2.7.7.108"/>
    </reaction>
</comment>
<name>A0A3N0VA80_9GAMM</name>
<dbReference type="Pfam" id="PF02696">
    <property type="entry name" value="SelO"/>
    <property type="match status" value="1"/>
</dbReference>
<protein>
    <recommendedName>
        <fullName evidence="8">Protein nucleotidyltransferase YdiU</fullName>
        <ecNumber evidence="8">2.7.7.-</ecNumber>
    </recommendedName>
    <alternativeName>
        <fullName evidence="8">Protein adenylyltransferase YdiU</fullName>
        <ecNumber evidence="8">2.7.7.108</ecNumber>
    </alternativeName>
    <alternativeName>
        <fullName evidence="8">Protein uridylyltransferase YdiU</fullName>
        <ecNumber evidence="8">2.7.7.-</ecNumber>
    </alternativeName>
</protein>
<feature type="active site" description="Proton acceptor" evidence="8">
    <location>
        <position position="254"/>
    </location>
</feature>
<evidence type="ECO:0000256" key="3">
    <source>
        <dbReference type="ARBA" id="ARBA00022695"/>
    </source>
</evidence>
<dbReference type="NCBIfam" id="NF000658">
    <property type="entry name" value="PRK00029.1"/>
    <property type="match status" value="1"/>
</dbReference>
<dbReference type="EC" id="2.7.7.108" evidence="8"/>
<keyword evidence="4 8" id="KW-0479">Metal-binding</keyword>
<feature type="binding site" evidence="8">
    <location>
        <position position="178"/>
    </location>
    <ligand>
        <name>ATP</name>
        <dbReference type="ChEBI" id="CHEBI:30616"/>
    </ligand>
</feature>
<comment type="catalytic activity">
    <reaction evidence="8">
        <text>L-tyrosyl-[protein] + UTP = O-(5'-uridylyl)-L-tyrosyl-[protein] + diphosphate</text>
        <dbReference type="Rhea" id="RHEA:83887"/>
        <dbReference type="Rhea" id="RHEA-COMP:10136"/>
        <dbReference type="Rhea" id="RHEA-COMP:20238"/>
        <dbReference type="ChEBI" id="CHEBI:33019"/>
        <dbReference type="ChEBI" id="CHEBI:46398"/>
        <dbReference type="ChEBI" id="CHEBI:46858"/>
        <dbReference type="ChEBI" id="CHEBI:90602"/>
    </reaction>
</comment>
<dbReference type="GO" id="GO:0070733">
    <property type="term" value="F:AMPylase activity"/>
    <property type="evidence" value="ECO:0007669"/>
    <property type="project" value="UniProtKB-EC"/>
</dbReference>
<feature type="binding site" evidence="8">
    <location>
        <position position="95"/>
    </location>
    <ligand>
        <name>ATP</name>
        <dbReference type="ChEBI" id="CHEBI:30616"/>
    </ligand>
</feature>
<evidence type="ECO:0000313" key="11">
    <source>
        <dbReference type="Proteomes" id="UP000282106"/>
    </source>
</evidence>
<feature type="binding site" evidence="8">
    <location>
        <position position="264"/>
    </location>
    <ligand>
        <name>ATP</name>
        <dbReference type="ChEBI" id="CHEBI:30616"/>
    </ligand>
</feature>
<comment type="catalytic activity">
    <reaction evidence="8">
        <text>L-histidyl-[protein] + UTP = N(tele)-(5'-uridylyl)-L-histidyl-[protein] + diphosphate</text>
        <dbReference type="Rhea" id="RHEA:83891"/>
        <dbReference type="Rhea" id="RHEA-COMP:9745"/>
        <dbReference type="Rhea" id="RHEA-COMP:20239"/>
        <dbReference type="ChEBI" id="CHEBI:29979"/>
        <dbReference type="ChEBI" id="CHEBI:33019"/>
        <dbReference type="ChEBI" id="CHEBI:46398"/>
        <dbReference type="ChEBI" id="CHEBI:233474"/>
    </reaction>
</comment>
<feature type="binding site" evidence="8">
    <location>
        <position position="128"/>
    </location>
    <ligand>
        <name>ATP</name>
        <dbReference type="ChEBI" id="CHEBI:30616"/>
    </ligand>
</feature>
<evidence type="ECO:0000256" key="8">
    <source>
        <dbReference type="HAMAP-Rule" id="MF_00692"/>
    </source>
</evidence>
<dbReference type="HAMAP" id="MF_00692">
    <property type="entry name" value="SelO"/>
    <property type="match status" value="1"/>
</dbReference>